<feature type="signal peptide" evidence="1">
    <location>
        <begin position="1"/>
        <end position="16"/>
    </location>
</feature>
<organism evidence="2">
    <name type="scientific">Cacopsylla melanoneura</name>
    <dbReference type="NCBI Taxonomy" id="428564"/>
    <lineage>
        <taxon>Eukaryota</taxon>
        <taxon>Metazoa</taxon>
        <taxon>Ecdysozoa</taxon>
        <taxon>Arthropoda</taxon>
        <taxon>Hexapoda</taxon>
        <taxon>Insecta</taxon>
        <taxon>Pterygota</taxon>
        <taxon>Neoptera</taxon>
        <taxon>Paraneoptera</taxon>
        <taxon>Hemiptera</taxon>
        <taxon>Sternorrhyncha</taxon>
        <taxon>Psylloidea</taxon>
        <taxon>Psyllidae</taxon>
        <taxon>Psyllinae</taxon>
        <taxon>Cacopsylla</taxon>
    </lineage>
</organism>
<dbReference type="EMBL" id="HBUF01039522">
    <property type="protein sequence ID" value="CAG6617668.1"/>
    <property type="molecule type" value="Transcribed_RNA"/>
</dbReference>
<dbReference type="EMBL" id="HBUF01039520">
    <property type="protein sequence ID" value="CAG6617664.1"/>
    <property type="molecule type" value="Transcribed_RNA"/>
</dbReference>
<dbReference type="EMBL" id="HBUF01039519">
    <property type="protein sequence ID" value="CAG6617662.1"/>
    <property type="molecule type" value="Transcribed_RNA"/>
</dbReference>
<sequence length="146" mass="16682">MALNTWILNNVNVLLCRELLHCICCHHARLCLSSNCHLLCCGLSTRDTLPSLRHLSANHSHVTLRITQLSVLIELLRKLCSRCCCVCCSLWVPVSHLLVVNVRELRSSVIRLRRSRGTRLCNCRIILTFFTPETLDGMSIDLRIVY</sequence>
<accession>A0A8D8LZ35</accession>
<name>A0A8D8LZ35_9HEMI</name>
<protein>
    <recommendedName>
        <fullName evidence="3">Secreted protein</fullName>
    </recommendedName>
</protein>
<evidence type="ECO:0000256" key="1">
    <source>
        <dbReference type="SAM" id="SignalP"/>
    </source>
</evidence>
<proteinExistence type="predicted"/>
<keyword evidence="1" id="KW-0732">Signal</keyword>
<evidence type="ECO:0008006" key="3">
    <source>
        <dbReference type="Google" id="ProtNLM"/>
    </source>
</evidence>
<dbReference type="AlphaFoldDB" id="A0A8D8LZ35"/>
<dbReference type="EMBL" id="HBUF01039521">
    <property type="protein sequence ID" value="CAG6617666.1"/>
    <property type="molecule type" value="Transcribed_RNA"/>
</dbReference>
<reference evidence="2" key="1">
    <citation type="submission" date="2021-05" db="EMBL/GenBank/DDBJ databases">
        <authorList>
            <person name="Alioto T."/>
            <person name="Alioto T."/>
            <person name="Gomez Garrido J."/>
        </authorList>
    </citation>
    <scope>NUCLEOTIDE SEQUENCE</scope>
</reference>
<evidence type="ECO:0000313" key="2">
    <source>
        <dbReference type="EMBL" id="CAG6617668.1"/>
    </source>
</evidence>
<feature type="chain" id="PRO_5036428325" description="Secreted protein" evidence="1">
    <location>
        <begin position="17"/>
        <end position="146"/>
    </location>
</feature>